<proteinExistence type="predicted"/>
<accession>A0A5K0XLC0</accession>
<feature type="signal peptide" evidence="1">
    <location>
        <begin position="1"/>
        <end position="24"/>
    </location>
</feature>
<dbReference type="PANTHER" id="PTHR34789:SF1">
    <property type="entry name" value="EXPRESSED PROTEIN"/>
    <property type="match status" value="1"/>
</dbReference>
<sequence>MKTTGSSLSRLAALLLVLAAAAASQETAWGFEEELRKGSQYQNPNPNMAGIDPFAGIPGGFGPGGGFSIPGWGSGIIGGGYGGGFGGPKGGYSKNGVYRSAVTCNVPGPCYRKKLVCPKSCFGSYSRSGKGYGEGGGGGGCIMDCKKKCIAYC</sequence>
<keyword evidence="1" id="KW-0732">Signal</keyword>
<protein>
    <recommendedName>
        <fullName evidence="3">Glycine-rich protein</fullName>
    </recommendedName>
</protein>
<dbReference type="OMA" id="GCIMDCK"/>
<organism evidence="2">
    <name type="scientific">Nymphaea colorata</name>
    <name type="common">pocket water lily</name>
    <dbReference type="NCBI Taxonomy" id="210225"/>
    <lineage>
        <taxon>Eukaryota</taxon>
        <taxon>Viridiplantae</taxon>
        <taxon>Streptophyta</taxon>
        <taxon>Embryophyta</taxon>
        <taxon>Tracheophyta</taxon>
        <taxon>Spermatophyta</taxon>
        <taxon>Magnoliopsida</taxon>
        <taxon>Nymphaeales</taxon>
        <taxon>Nymphaeaceae</taxon>
        <taxon>Nymphaea</taxon>
    </lineage>
</organism>
<gene>
    <name evidence="2" type="ORF">NYM_LOCUS6744</name>
</gene>
<reference evidence="2" key="1">
    <citation type="submission" date="2019-09" db="EMBL/GenBank/DDBJ databases">
        <authorList>
            <person name="Zhang L."/>
        </authorList>
    </citation>
    <scope>NUCLEOTIDE SEQUENCE</scope>
</reference>
<dbReference type="PANTHER" id="PTHR34789">
    <property type="entry name" value="EXPRESSED PROTEIN"/>
    <property type="match status" value="1"/>
</dbReference>
<dbReference type="EMBL" id="LR721776">
    <property type="protein sequence ID" value="VVV66450.1"/>
    <property type="molecule type" value="Genomic_DNA"/>
</dbReference>
<dbReference type="OrthoDB" id="1107388at2759"/>
<feature type="chain" id="PRO_5023884690" description="Glycine-rich protein" evidence="1">
    <location>
        <begin position="25"/>
        <end position="153"/>
    </location>
</feature>
<dbReference type="AlphaFoldDB" id="A0A5K0XLC0"/>
<evidence type="ECO:0000256" key="1">
    <source>
        <dbReference type="SAM" id="SignalP"/>
    </source>
</evidence>
<dbReference type="Gramene" id="NC11G0122500.1">
    <property type="protein sequence ID" value="NC11G0122500.1:cds"/>
    <property type="gene ID" value="NC11G0122500"/>
</dbReference>
<evidence type="ECO:0008006" key="3">
    <source>
        <dbReference type="Google" id="ProtNLM"/>
    </source>
</evidence>
<evidence type="ECO:0000313" key="2">
    <source>
        <dbReference type="EMBL" id="VVV66450.1"/>
    </source>
</evidence>
<name>A0A5K0XLC0_9MAGN</name>